<name>A0A1Y6K0E6_9CHLR</name>
<keyword evidence="5" id="KW-1185">Reference proteome</keyword>
<accession>A0A1Y6K0E6</accession>
<dbReference type="SUPFAM" id="SSF53187">
    <property type="entry name" value="Zn-dependent exopeptidases"/>
    <property type="match status" value="1"/>
</dbReference>
<dbReference type="Pfam" id="PF07687">
    <property type="entry name" value="M20_dimer"/>
    <property type="match status" value="1"/>
</dbReference>
<dbReference type="InterPro" id="IPR050072">
    <property type="entry name" value="Peptidase_M20A"/>
</dbReference>
<evidence type="ECO:0000259" key="3">
    <source>
        <dbReference type="Pfam" id="PF07687"/>
    </source>
</evidence>
<evidence type="ECO:0000256" key="1">
    <source>
        <dbReference type="ARBA" id="ARBA00022723"/>
    </source>
</evidence>
<dbReference type="Gene3D" id="3.40.630.10">
    <property type="entry name" value="Zn peptidases"/>
    <property type="match status" value="1"/>
</dbReference>
<evidence type="ECO:0000256" key="2">
    <source>
        <dbReference type="ARBA" id="ARBA00022801"/>
    </source>
</evidence>
<dbReference type="GO" id="GO:0016787">
    <property type="term" value="F:hydrolase activity"/>
    <property type="evidence" value="ECO:0007669"/>
    <property type="project" value="UniProtKB-KW"/>
</dbReference>
<protein>
    <submittedName>
        <fullName evidence="4">Putative Acetylornithine deacetylase</fullName>
    </submittedName>
</protein>
<dbReference type="InterPro" id="IPR002933">
    <property type="entry name" value="Peptidase_M20"/>
</dbReference>
<dbReference type="GO" id="GO:0046872">
    <property type="term" value="F:metal ion binding"/>
    <property type="evidence" value="ECO:0007669"/>
    <property type="project" value="UniProtKB-KW"/>
</dbReference>
<evidence type="ECO:0000313" key="4">
    <source>
        <dbReference type="EMBL" id="SMX53172.1"/>
    </source>
</evidence>
<dbReference type="SUPFAM" id="SSF55031">
    <property type="entry name" value="Bacterial exopeptidase dimerisation domain"/>
    <property type="match status" value="1"/>
</dbReference>
<gene>
    <name evidence="4" type="ORF">CFX1CAM_0106</name>
</gene>
<reference evidence="5" key="1">
    <citation type="submission" date="2017-05" db="EMBL/GenBank/DDBJ databases">
        <authorList>
            <person name="Kirkegaard R."/>
            <person name="Mcilroy J S."/>
        </authorList>
    </citation>
    <scope>NUCLEOTIDE SEQUENCE [LARGE SCALE GENOMIC DNA]</scope>
</reference>
<sequence length="406" mass="45364">MTAETIENLTRTFLMDLIRIPSTRGNEGEAAKYVYQAFKPLVDQVELLPIDDSIMEDPHYAFPLPGFTYKDSFNVECVIRGKNPDKTVVFNAHLDVVPPNEGQIDPFKPKYEDGIIFGRGACDDKGPLASLYALALFLKEENIQPDCNLIFHFVVEEENGGNGTLAMVRRGVEADAAIVLEATDFVIYPAVRGAVWFTLEVYGRESHSGNTKNRISAIDKAFQAIQALKQYHQKVLNESRGIPLFDTYEDPMPLTIGQFDAGVWPASVPNKAVLKGLMGFLPNMNKKQIQDGLRNSLATHSDEWLRENFKLEFNMLNNDGYMIPIDAPVVQSLTSALKGLDLSVEIKAMTASCDAWFYNNLLNIPTVVFGPGSLIHAHARDEQIKLDDVLMGAQIFKSFIEHYSDH</sequence>
<proteinExistence type="predicted"/>
<dbReference type="InterPro" id="IPR036264">
    <property type="entry name" value="Bact_exopeptidase_dim_dom"/>
</dbReference>
<dbReference type="PANTHER" id="PTHR43808:SF25">
    <property type="entry name" value="PEPTIDASE M20 DIMERISATION DOMAIN-CONTAINING PROTEIN"/>
    <property type="match status" value="1"/>
</dbReference>
<dbReference type="Pfam" id="PF01546">
    <property type="entry name" value="Peptidase_M20"/>
    <property type="match status" value="1"/>
</dbReference>
<dbReference type="Proteomes" id="UP000195514">
    <property type="component" value="Chromosome I"/>
</dbReference>
<dbReference type="InterPro" id="IPR011650">
    <property type="entry name" value="Peptidase_M20_dimer"/>
</dbReference>
<dbReference type="OrthoDB" id="9792335at2"/>
<keyword evidence="1" id="KW-0479">Metal-binding</keyword>
<feature type="domain" description="Peptidase M20 dimerisation" evidence="3">
    <location>
        <begin position="191"/>
        <end position="303"/>
    </location>
</feature>
<organism evidence="4 5">
    <name type="scientific">Candidatus Brevifilum fermentans</name>
    <dbReference type="NCBI Taxonomy" id="1986204"/>
    <lineage>
        <taxon>Bacteria</taxon>
        <taxon>Bacillati</taxon>
        <taxon>Chloroflexota</taxon>
        <taxon>Anaerolineae</taxon>
        <taxon>Anaerolineales</taxon>
        <taxon>Anaerolineaceae</taxon>
        <taxon>Candidatus Brevifilum</taxon>
    </lineage>
</organism>
<dbReference type="EMBL" id="LT859958">
    <property type="protein sequence ID" value="SMX53172.1"/>
    <property type="molecule type" value="Genomic_DNA"/>
</dbReference>
<evidence type="ECO:0000313" key="5">
    <source>
        <dbReference type="Proteomes" id="UP000195514"/>
    </source>
</evidence>
<dbReference type="RefSeq" id="WP_087861129.1">
    <property type="nucleotide sequence ID" value="NZ_LT859958.1"/>
</dbReference>
<dbReference type="KEGG" id="abat:CFX1CAM_0106"/>
<keyword evidence="2" id="KW-0378">Hydrolase</keyword>
<dbReference type="PANTHER" id="PTHR43808">
    <property type="entry name" value="ACETYLORNITHINE DEACETYLASE"/>
    <property type="match status" value="1"/>
</dbReference>
<dbReference type="AlphaFoldDB" id="A0A1Y6K0E6"/>
<dbReference type="Gene3D" id="3.30.70.360">
    <property type="match status" value="1"/>
</dbReference>